<organism evidence="1 2">
    <name type="scientific">Rhabditophanes sp. KR3021</name>
    <dbReference type="NCBI Taxonomy" id="114890"/>
    <lineage>
        <taxon>Eukaryota</taxon>
        <taxon>Metazoa</taxon>
        <taxon>Ecdysozoa</taxon>
        <taxon>Nematoda</taxon>
        <taxon>Chromadorea</taxon>
        <taxon>Rhabditida</taxon>
        <taxon>Tylenchina</taxon>
        <taxon>Panagrolaimomorpha</taxon>
        <taxon>Strongyloidoidea</taxon>
        <taxon>Alloionematidae</taxon>
        <taxon>Rhabditophanes</taxon>
    </lineage>
</organism>
<evidence type="ECO:0000313" key="2">
    <source>
        <dbReference type="WBParaSite" id="RSKR_0000817650.1"/>
    </source>
</evidence>
<accession>A0AC35U6F8</accession>
<reference evidence="2" key="1">
    <citation type="submission" date="2016-11" db="UniProtKB">
        <authorList>
            <consortium name="WormBaseParasite"/>
        </authorList>
    </citation>
    <scope>IDENTIFICATION</scope>
    <source>
        <strain evidence="2">KR3021</strain>
    </source>
</reference>
<dbReference type="Proteomes" id="UP000095286">
    <property type="component" value="Unplaced"/>
</dbReference>
<name>A0AC35U6F8_9BILA</name>
<sequence length="131" mass="13852">MNKYCIVLLISLIFKFGLADTTPDPTPGSAVMRTIDEAEFNSTMYRLAGAVTALTNSSSVLSADFTEFQNVTTLALQDVESVVTPLVASINGYATETSSLLSNVNTAKNLANNITDSLNCFLLGSKPSASC</sequence>
<protein>
    <submittedName>
        <fullName evidence="2">Secreted protein</fullName>
    </submittedName>
</protein>
<evidence type="ECO:0000313" key="1">
    <source>
        <dbReference type="Proteomes" id="UP000095286"/>
    </source>
</evidence>
<dbReference type="WBParaSite" id="RSKR_0000817650.1">
    <property type="protein sequence ID" value="RSKR_0000817650.1"/>
    <property type="gene ID" value="RSKR_0000817650"/>
</dbReference>
<proteinExistence type="predicted"/>